<comment type="caution">
    <text evidence="1">The sequence shown here is derived from an EMBL/GenBank/DDBJ whole genome shotgun (WGS) entry which is preliminary data.</text>
</comment>
<keyword evidence="2" id="KW-1185">Reference proteome</keyword>
<evidence type="ECO:0000313" key="2">
    <source>
        <dbReference type="Proteomes" id="UP000789901"/>
    </source>
</evidence>
<evidence type="ECO:0000313" key="1">
    <source>
        <dbReference type="EMBL" id="CAG8784708.1"/>
    </source>
</evidence>
<sequence length="176" mass="20073">SLVSSSFITEAVREKKEGVVYEENESAGFEKNESVGFEENEEEAMFEEHEKATFEENGTIYLGKMKSGQKEGIPFEKWQIKQYNNSLNHMHILEKSDVLKHLDAVQKLIEEEAVKNYILPTIVSAIKDYATKELNLDASVKELKQKEVSTLSKMFVMCKKIIGLGNINIESDIAKY</sequence>
<proteinExistence type="predicted"/>
<dbReference type="Proteomes" id="UP000789901">
    <property type="component" value="Unassembled WGS sequence"/>
</dbReference>
<gene>
    <name evidence="1" type="ORF">GMARGA_LOCUS20239</name>
</gene>
<protein>
    <submittedName>
        <fullName evidence="1">33775_t:CDS:1</fullName>
    </submittedName>
</protein>
<feature type="non-terminal residue" evidence="1">
    <location>
        <position position="1"/>
    </location>
</feature>
<dbReference type="EMBL" id="CAJVQB010017557">
    <property type="protein sequence ID" value="CAG8784708.1"/>
    <property type="molecule type" value="Genomic_DNA"/>
</dbReference>
<accession>A0ABN7VNG2</accession>
<reference evidence="1 2" key="1">
    <citation type="submission" date="2021-06" db="EMBL/GenBank/DDBJ databases">
        <authorList>
            <person name="Kallberg Y."/>
            <person name="Tangrot J."/>
            <person name="Rosling A."/>
        </authorList>
    </citation>
    <scope>NUCLEOTIDE SEQUENCE [LARGE SCALE GENOMIC DNA]</scope>
    <source>
        <strain evidence="1 2">120-4 pot B 10/14</strain>
    </source>
</reference>
<name>A0ABN7VNG2_GIGMA</name>
<organism evidence="1 2">
    <name type="scientific">Gigaspora margarita</name>
    <dbReference type="NCBI Taxonomy" id="4874"/>
    <lineage>
        <taxon>Eukaryota</taxon>
        <taxon>Fungi</taxon>
        <taxon>Fungi incertae sedis</taxon>
        <taxon>Mucoromycota</taxon>
        <taxon>Glomeromycotina</taxon>
        <taxon>Glomeromycetes</taxon>
        <taxon>Diversisporales</taxon>
        <taxon>Gigasporaceae</taxon>
        <taxon>Gigaspora</taxon>
    </lineage>
</organism>